<protein>
    <submittedName>
        <fullName evidence="2">Os12g0140266 protein</fullName>
    </submittedName>
</protein>
<feature type="transmembrane region" description="Helical" evidence="1">
    <location>
        <begin position="12"/>
        <end position="31"/>
    </location>
</feature>
<evidence type="ECO:0000313" key="3">
    <source>
        <dbReference type="Proteomes" id="UP000000763"/>
    </source>
</evidence>
<evidence type="ECO:0000256" key="1">
    <source>
        <dbReference type="SAM" id="Phobius"/>
    </source>
</evidence>
<reference evidence="2 3" key="1">
    <citation type="journal article" date="2005" name="Nature">
        <title>The map-based sequence of the rice genome.</title>
        <authorList>
            <consortium name="International rice genome sequencing project (IRGSP)"/>
            <person name="Matsumoto T."/>
            <person name="Wu J."/>
            <person name="Kanamori H."/>
            <person name="Katayose Y."/>
            <person name="Fujisawa M."/>
            <person name="Namiki N."/>
            <person name="Mizuno H."/>
            <person name="Yamamoto K."/>
            <person name="Antonio B.A."/>
            <person name="Baba T."/>
            <person name="Sakata K."/>
            <person name="Nagamura Y."/>
            <person name="Aoki H."/>
            <person name="Arikawa K."/>
            <person name="Arita K."/>
            <person name="Bito T."/>
            <person name="Chiden Y."/>
            <person name="Fujitsuka N."/>
            <person name="Fukunaka R."/>
            <person name="Hamada M."/>
            <person name="Harada C."/>
            <person name="Hayashi A."/>
            <person name="Hijishita S."/>
            <person name="Honda M."/>
            <person name="Hosokawa S."/>
            <person name="Ichikawa Y."/>
            <person name="Idonuma A."/>
            <person name="Iijima M."/>
            <person name="Ikeda M."/>
            <person name="Ikeno M."/>
            <person name="Ito K."/>
            <person name="Ito S."/>
            <person name="Ito T."/>
            <person name="Ito Y."/>
            <person name="Ito Y."/>
            <person name="Iwabuchi A."/>
            <person name="Kamiya K."/>
            <person name="Karasawa W."/>
            <person name="Kurita K."/>
            <person name="Katagiri S."/>
            <person name="Kikuta A."/>
            <person name="Kobayashi H."/>
            <person name="Kobayashi N."/>
            <person name="Machita K."/>
            <person name="Maehara T."/>
            <person name="Masukawa M."/>
            <person name="Mizubayashi T."/>
            <person name="Mukai Y."/>
            <person name="Nagasaki H."/>
            <person name="Nagata Y."/>
            <person name="Naito S."/>
            <person name="Nakashima M."/>
            <person name="Nakama Y."/>
            <person name="Nakamichi Y."/>
            <person name="Nakamura M."/>
            <person name="Meguro A."/>
            <person name="Negishi M."/>
            <person name="Ohta I."/>
            <person name="Ohta T."/>
            <person name="Okamoto M."/>
            <person name="Ono N."/>
            <person name="Saji S."/>
            <person name="Sakaguchi M."/>
            <person name="Sakai K."/>
            <person name="Shibata M."/>
            <person name="Shimokawa T."/>
            <person name="Song J."/>
            <person name="Takazaki Y."/>
            <person name="Terasawa K."/>
            <person name="Tsugane M."/>
            <person name="Tsuji K."/>
            <person name="Ueda S."/>
            <person name="Waki K."/>
            <person name="Yamagata H."/>
            <person name="Yamamoto M."/>
            <person name="Yamamoto S."/>
            <person name="Yamane H."/>
            <person name="Yoshiki S."/>
            <person name="Yoshihara R."/>
            <person name="Yukawa K."/>
            <person name="Zhong H."/>
            <person name="Yano M."/>
            <person name="Yuan Q."/>
            <person name="Ouyang S."/>
            <person name="Liu J."/>
            <person name="Jones K.M."/>
            <person name="Gansberger K."/>
            <person name="Moffat K."/>
            <person name="Hill J."/>
            <person name="Bera J."/>
            <person name="Fadrosh D."/>
            <person name="Jin S."/>
            <person name="Johri S."/>
            <person name="Kim M."/>
            <person name="Overton L."/>
            <person name="Reardon M."/>
            <person name="Tsitrin T."/>
            <person name="Vuong H."/>
            <person name="Weaver B."/>
            <person name="Ciecko A."/>
            <person name="Tallon L."/>
            <person name="Jackson J."/>
            <person name="Pai G."/>
            <person name="Aken S.V."/>
            <person name="Utterback T."/>
            <person name="Reidmuller S."/>
            <person name="Feldblyum T."/>
            <person name="Hsiao J."/>
            <person name="Zismann V."/>
            <person name="Iobst S."/>
            <person name="de Vazeille A.R."/>
            <person name="Buell C.R."/>
            <person name="Ying K."/>
            <person name="Li Y."/>
            <person name="Lu T."/>
            <person name="Huang Y."/>
            <person name="Zhao Q."/>
            <person name="Feng Q."/>
            <person name="Zhang L."/>
            <person name="Zhu J."/>
            <person name="Weng Q."/>
            <person name="Mu J."/>
            <person name="Lu Y."/>
            <person name="Fan D."/>
            <person name="Liu Y."/>
            <person name="Guan J."/>
            <person name="Zhang Y."/>
            <person name="Yu S."/>
            <person name="Liu X."/>
            <person name="Zhang Y."/>
            <person name="Hong G."/>
            <person name="Han B."/>
            <person name="Choisne N."/>
            <person name="Demange N."/>
            <person name="Orjeda G."/>
            <person name="Samain S."/>
            <person name="Cattolico L."/>
            <person name="Pelletier E."/>
            <person name="Couloux A."/>
            <person name="Segurens B."/>
            <person name="Wincker P."/>
            <person name="D'Hont A."/>
            <person name="Scarpelli C."/>
            <person name="Weissenbach J."/>
            <person name="Salanoubat M."/>
            <person name="Quetier F."/>
            <person name="Yu Y."/>
            <person name="Kim H.R."/>
            <person name="Rambo T."/>
            <person name="Currie J."/>
            <person name="Collura K."/>
            <person name="Luo M."/>
            <person name="Yang T."/>
            <person name="Ammiraju J.S.S."/>
            <person name="Engler F."/>
            <person name="Soderlund C."/>
            <person name="Wing R.A."/>
            <person name="Palmer L.E."/>
            <person name="de la Bastide M."/>
            <person name="Spiegel L."/>
            <person name="Nascimento L."/>
            <person name="Zutavern T."/>
            <person name="O'Shaughnessy A."/>
            <person name="Dike S."/>
            <person name="Dedhia N."/>
            <person name="Preston R."/>
            <person name="Balija V."/>
            <person name="McCombie W.R."/>
            <person name="Chow T."/>
            <person name="Chen H."/>
            <person name="Chung M."/>
            <person name="Chen C."/>
            <person name="Shaw J."/>
            <person name="Wu H."/>
            <person name="Hsiao K."/>
            <person name="Chao Y."/>
            <person name="Chu M."/>
            <person name="Cheng C."/>
            <person name="Hour A."/>
            <person name="Lee P."/>
            <person name="Lin S."/>
            <person name="Lin Y."/>
            <person name="Liou J."/>
            <person name="Liu S."/>
            <person name="Hsing Y."/>
            <person name="Raghuvanshi S."/>
            <person name="Mohanty A."/>
            <person name="Bharti A.K."/>
            <person name="Gaur A."/>
            <person name="Gupta V."/>
            <person name="Kumar D."/>
            <person name="Ravi V."/>
            <person name="Vij S."/>
            <person name="Kapur A."/>
            <person name="Khurana P."/>
            <person name="Khurana P."/>
            <person name="Khurana J.P."/>
            <person name="Tyagi A.K."/>
            <person name="Gaikwad K."/>
            <person name="Singh A."/>
            <person name="Dalal V."/>
            <person name="Srivastava S."/>
            <person name="Dixit A."/>
            <person name="Pal A.K."/>
            <person name="Ghazi I.A."/>
            <person name="Yadav M."/>
            <person name="Pandit A."/>
            <person name="Bhargava A."/>
            <person name="Sureshbabu K."/>
            <person name="Batra K."/>
            <person name="Sharma T.R."/>
            <person name="Mohapatra T."/>
            <person name="Singh N.K."/>
            <person name="Messing J."/>
            <person name="Nelson A.B."/>
            <person name="Fuks G."/>
            <person name="Kavchok S."/>
            <person name="Keizer G."/>
            <person name="Linton E."/>
            <person name="Llaca V."/>
            <person name="Song R."/>
            <person name="Tanyolac B."/>
            <person name="Young S."/>
            <person name="Ho-Il K."/>
            <person name="Hahn J.H."/>
            <person name="Sangsakoo G."/>
            <person name="Vanavichit A."/>
            <person name="de Mattos Luiz.A.T."/>
            <person name="Zimmer P.D."/>
            <person name="Malone G."/>
            <person name="Dellagostin O."/>
            <person name="de Oliveira A.C."/>
            <person name="Bevan M."/>
            <person name="Bancroft I."/>
            <person name="Minx P."/>
            <person name="Cordum H."/>
            <person name="Wilson R."/>
            <person name="Cheng Z."/>
            <person name="Jin W."/>
            <person name="Jiang J."/>
            <person name="Leong S.A."/>
            <person name="Iwama H."/>
            <person name="Gojobori T."/>
            <person name="Itoh T."/>
            <person name="Niimura Y."/>
            <person name="Fujii Y."/>
            <person name="Habara T."/>
            <person name="Sakai H."/>
            <person name="Sato Y."/>
            <person name="Wilson G."/>
            <person name="Kumar K."/>
            <person name="McCouch S."/>
            <person name="Juretic N."/>
            <person name="Hoen D."/>
            <person name="Wright S."/>
            <person name="Bruskiewich R."/>
            <person name="Bureau T."/>
            <person name="Miyao A."/>
            <person name="Hirochika H."/>
            <person name="Nishikawa T."/>
            <person name="Kadowaki K."/>
            <person name="Sugiura M."/>
            <person name="Burr B."/>
            <person name="Sasaki T."/>
        </authorList>
    </citation>
    <scope>NUCLEOTIDE SEQUENCE [LARGE SCALE GENOMIC DNA]</scope>
    <source>
        <strain evidence="3">cv. Nipponbare</strain>
    </source>
</reference>
<keyword evidence="1" id="KW-1133">Transmembrane helix</keyword>
<keyword evidence="1" id="KW-0812">Transmembrane</keyword>
<dbReference type="EMBL" id="AP008218">
    <property type="protein sequence ID" value="BAH95513.1"/>
    <property type="molecule type" value="Genomic_DNA"/>
</dbReference>
<name>C7J9F1_ORYSJ</name>
<dbReference type="Proteomes" id="UP000000763">
    <property type="component" value="Chromosome 12"/>
</dbReference>
<dbReference type="KEGG" id="dosa:Os12g0140266"/>
<evidence type="ECO:0000313" key="2">
    <source>
        <dbReference type="EMBL" id="BAH95513.1"/>
    </source>
</evidence>
<organism evidence="2 3">
    <name type="scientific">Oryza sativa subsp. japonica</name>
    <name type="common">Rice</name>
    <dbReference type="NCBI Taxonomy" id="39947"/>
    <lineage>
        <taxon>Eukaryota</taxon>
        <taxon>Viridiplantae</taxon>
        <taxon>Streptophyta</taxon>
        <taxon>Embryophyta</taxon>
        <taxon>Tracheophyta</taxon>
        <taxon>Spermatophyta</taxon>
        <taxon>Magnoliopsida</taxon>
        <taxon>Liliopsida</taxon>
        <taxon>Poales</taxon>
        <taxon>Poaceae</taxon>
        <taxon>BOP clade</taxon>
        <taxon>Oryzoideae</taxon>
        <taxon>Oryzeae</taxon>
        <taxon>Oryzinae</taxon>
        <taxon>Oryza</taxon>
        <taxon>Oryza sativa</taxon>
    </lineage>
</organism>
<keyword evidence="1" id="KW-0472">Membrane</keyword>
<gene>
    <name evidence="2" type="ordered locus">Os12g0140266</name>
</gene>
<dbReference type="AlphaFoldDB" id="C7J9F1"/>
<sequence length="91" mass="9932">MGWRGSSSVLESESLCCTIASFLYSLSLVFVTPQAKTGRNVSNTATTAGVSAIPRNEKVKSKHPKWYCCINYAKVISYGLLFSILACLFNT</sequence>
<reference evidence="3" key="2">
    <citation type="journal article" date="2008" name="Nucleic Acids Res.">
        <title>The rice annotation project database (RAP-DB): 2008 update.</title>
        <authorList>
            <consortium name="The rice annotation project (RAP)"/>
        </authorList>
    </citation>
    <scope>GENOME REANNOTATION</scope>
    <source>
        <strain evidence="3">cv. Nipponbare</strain>
    </source>
</reference>
<accession>C7J9F1</accession>
<proteinExistence type="predicted"/>